<evidence type="ECO:0000313" key="2">
    <source>
        <dbReference type="EMBL" id="OJG35046.1"/>
    </source>
</evidence>
<evidence type="ECO:0000313" key="3">
    <source>
        <dbReference type="Proteomes" id="UP000183700"/>
    </source>
</evidence>
<keyword evidence="1" id="KW-0812">Transmembrane</keyword>
<keyword evidence="1" id="KW-1133">Transmembrane helix</keyword>
<evidence type="ECO:0000256" key="1">
    <source>
        <dbReference type="SAM" id="Phobius"/>
    </source>
</evidence>
<feature type="transmembrane region" description="Helical" evidence="1">
    <location>
        <begin position="101"/>
        <end position="122"/>
    </location>
</feature>
<feature type="transmembrane region" description="Helical" evidence="1">
    <location>
        <begin position="45"/>
        <end position="68"/>
    </location>
</feature>
<dbReference type="Proteomes" id="UP000183700">
    <property type="component" value="Unassembled WGS sequence"/>
</dbReference>
<dbReference type="AlphaFoldDB" id="A0A1L8SST5"/>
<sequence>MKRLVIFDLIMAILGATGAGAALIPGGAASMGVSTDMLVHAPFKTFLVPGIFLLVVIFGGNLISGILLGKGLGIGAYLSAFMGFITGVWIIIQWLLMAAIFPIQIIFMIISLIQLTLALWLIRKYKLPVPFSAYQH</sequence>
<evidence type="ECO:0008006" key="4">
    <source>
        <dbReference type="Google" id="ProtNLM"/>
    </source>
</evidence>
<feature type="transmembrane region" description="Helical" evidence="1">
    <location>
        <begin position="75"/>
        <end position="95"/>
    </location>
</feature>
<comment type="caution">
    <text evidence="2">The sequence shown here is derived from an EMBL/GenBank/DDBJ whole genome shotgun (WGS) entry which is preliminary data.</text>
</comment>
<name>A0A1L8SST5_9ENTE</name>
<keyword evidence="3" id="KW-1185">Reference proteome</keyword>
<reference evidence="2 3" key="1">
    <citation type="submission" date="2014-12" db="EMBL/GenBank/DDBJ databases">
        <title>Draft genome sequences of 29 type strains of Enterococci.</title>
        <authorList>
            <person name="Zhong Z."/>
            <person name="Sun Z."/>
            <person name="Liu W."/>
            <person name="Zhang W."/>
            <person name="Zhang H."/>
        </authorList>
    </citation>
    <scope>NUCLEOTIDE SEQUENCE [LARGE SCALE GENOMIC DNA]</scope>
    <source>
        <strain evidence="2 3">DSM 22802</strain>
    </source>
</reference>
<dbReference type="EMBL" id="JXKM01000009">
    <property type="protein sequence ID" value="OJG35046.1"/>
    <property type="molecule type" value="Genomic_DNA"/>
</dbReference>
<keyword evidence="1" id="KW-0472">Membrane</keyword>
<dbReference type="RefSeq" id="WP_071862824.1">
    <property type="nucleotide sequence ID" value="NZ_CAURXW010000011.1"/>
</dbReference>
<protein>
    <recommendedName>
        <fullName evidence="4">Integral membrane protein</fullName>
    </recommendedName>
</protein>
<gene>
    <name evidence="2" type="ORF">RV00_GL003065</name>
</gene>
<proteinExistence type="predicted"/>
<accession>A0A1L8SST5</accession>
<organism evidence="2 3">
    <name type="scientific">Enterococcus devriesei</name>
    <dbReference type="NCBI Taxonomy" id="319970"/>
    <lineage>
        <taxon>Bacteria</taxon>
        <taxon>Bacillati</taxon>
        <taxon>Bacillota</taxon>
        <taxon>Bacilli</taxon>
        <taxon>Lactobacillales</taxon>
        <taxon>Enterococcaceae</taxon>
        <taxon>Enterococcus</taxon>
    </lineage>
</organism>